<dbReference type="Pfam" id="PF13616">
    <property type="entry name" value="Rotamase_3"/>
    <property type="match status" value="1"/>
</dbReference>
<reference evidence="4 5" key="1">
    <citation type="submission" date="2014-04" db="EMBL/GenBank/DDBJ databases">
        <authorList>
            <person name="Bishop-Lilly K.A."/>
            <person name="Broomall S.M."/>
            <person name="Chain P.S."/>
            <person name="Chertkov O."/>
            <person name="Coyne S.R."/>
            <person name="Daligault H.E."/>
            <person name="Davenport K.W."/>
            <person name="Erkkila T."/>
            <person name="Frey K.G."/>
            <person name="Gibbons H.S."/>
            <person name="Gu W."/>
            <person name="Jaissle J."/>
            <person name="Johnson S.L."/>
            <person name="Koroleva G.I."/>
            <person name="Ladner J.T."/>
            <person name="Lo C.-C."/>
            <person name="Minogue T.D."/>
            <person name="Munk C."/>
            <person name="Palacios G.F."/>
            <person name="Redden C.L."/>
            <person name="Rosenzweig C.N."/>
            <person name="Scholz M.B."/>
            <person name="Teshima H."/>
            <person name="Xu Y."/>
        </authorList>
    </citation>
    <scope>NUCLEOTIDE SEQUENCE [LARGE SCALE GENOMIC DNA]</scope>
    <source>
        <strain evidence="4 5">8244</strain>
    </source>
</reference>
<accession>A0A090XTS6</accession>
<keyword evidence="1" id="KW-0413">Isomerase</keyword>
<dbReference type="Proteomes" id="UP000029278">
    <property type="component" value="Unassembled WGS sequence"/>
</dbReference>
<dbReference type="SUPFAM" id="SSF54534">
    <property type="entry name" value="FKBP-like"/>
    <property type="match status" value="1"/>
</dbReference>
<dbReference type="OrthoDB" id="14196at2"/>
<dbReference type="RefSeq" id="WP_036618122.1">
    <property type="nucleotide sequence ID" value="NZ_BOSD01000036.1"/>
</dbReference>
<dbReference type="InterPro" id="IPR046357">
    <property type="entry name" value="PPIase_dom_sf"/>
</dbReference>
<evidence type="ECO:0000256" key="2">
    <source>
        <dbReference type="SAM" id="MobiDB-lite"/>
    </source>
</evidence>
<feature type="compositionally biased region" description="Low complexity" evidence="2">
    <location>
        <begin position="320"/>
        <end position="329"/>
    </location>
</feature>
<dbReference type="PATRIC" id="fig|44252.3.peg.6387"/>
<protein>
    <submittedName>
        <fullName evidence="4">PPIC-type PPIASE domain protein</fullName>
    </submittedName>
</protein>
<feature type="compositionally biased region" description="Gly residues" evidence="2">
    <location>
        <begin position="330"/>
        <end position="383"/>
    </location>
</feature>
<dbReference type="GO" id="GO:0003755">
    <property type="term" value="F:peptidyl-prolyl cis-trans isomerase activity"/>
    <property type="evidence" value="ECO:0007669"/>
    <property type="project" value="UniProtKB-KW"/>
</dbReference>
<gene>
    <name evidence="4" type="ORF">DJ90_6275</name>
</gene>
<dbReference type="STRING" id="44252.DJ90_6275"/>
<dbReference type="PANTHER" id="PTHR47245:SF2">
    <property type="entry name" value="PEPTIDYL-PROLYL CIS-TRANS ISOMERASE HP_0175-RELATED"/>
    <property type="match status" value="1"/>
</dbReference>
<dbReference type="InterPro" id="IPR000297">
    <property type="entry name" value="PPIase_PpiC"/>
</dbReference>
<organism evidence="4 5">
    <name type="scientific">Paenibacillus macerans</name>
    <name type="common">Bacillus macerans</name>
    <dbReference type="NCBI Taxonomy" id="44252"/>
    <lineage>
        <taxon>Bacteria</taxon>
        <taxon>Bacillati</taxon>
        <taxon>Bacillota</taxon>
        <taxon>Bacilli</taxon>
        <taxon>Bacillales</taxon>
        <taxon>Paenibacillaceae</taxon>
        <taxon>Paenibacillus</taxon>
    </lineage>
</organism>
<keyword evidence="5" id="KW-1185">Reference proteome</keyword>
<feature type="domain" description="PpiC" evidence="3">
    <location>
        <begin position="165"/>
        <end position="268"/>
    </location>
</feature>
<dbReference type="GeneID" id="77010395"/>
<evidence type="ECO:0000313" key="4">
    <source>
        <dbReference type="EMBL" id="KFM89833.1"/>
    </source>
</evidence>
<keyword evidence="1" id="KW-0697">Rotamase</keyword>
<sequence>MFQSKRRSWQTLLIALVAVLAFTIMAGCGKKDVVATYEGGEITAKEFDLDQRILLAVSPQAAQLLQMDEFREYLLKQEIAYKYLAAKADDKTAEAGKKKAEQQLEMMKASYGGADAFKKMLDAQKVSEAEVKDYFNRLYIAMENEENKVTEEDMKKEFEAAKENFTTASVRHILIGFTDPNGKQRSEEETLKLAKDVKAKLDKGEDFATLAKKYSEDPGSKDNGGLYENANVSGWVEEFKQAALTQPINEIGDPVKTSYGYHIIRVESRNEKKYEDLTQDEKDQLKMSVASQKVDEFMAGDLEKKIIKKINLPKTETPKNNSGNAANNGAGAGSGAGTGTNAGAGTGTNAGTDGAGNAGASGNSGGGAANNSGAGTGSGNAGK</sequence>
<name>A0A090XTS6_PAEMA</name>
<dbReference type="PANTHER" id="PTHR47245">
    <property type="entry name" value="PEPTIDYLPROLYL ISOMERASE"/>
    <property type="match status" value="1"/>
</dbReference>
<comment type="caution">
    <text evidence="4">The sequence shown here is derived from an EMBL/GenBank/DDBJ whole genome shotgun (WGS) entry which is preliminary data.</text>
</comment>
<evidence type="ECO:0000259" key="3">
    <source>
        <dbReference type="PROSITE" id="PS50198"/>
    </source>
</evidence>
<dbReference type="PROSITE" id="PS50198">
    <property type="entry name" value="PPIC_PPIASE_2"/>
    <property type="match status" value="1"/>
</dbReference>
<dbReference type="SUPFAM" id="SSF109998">
    <property type="entry name" value="Triger factor/SurA peptide-binding domain-like"/>
    <property type="match status" value="1"/>
</dbReference>
<evidence type="ECO:0000313" key="5">
    <source>
        <dbReference type="Proteomes" id="UP000029278"/>
    </source>
</evidence>
<feature type="region of interest" description="Disordered" evidence="2">
    <location>
        <begin position="313"/>
        <end position="383"/>
    </location>
</feature>
<dbReference type="AlphaFoldDB" id="A0A090XTS6"/>
<dbReference type="HOGENOM" id="CLU_034646_5_1_9"/>
<dbReference type="EMBL" id="JMQA01000059">
    <property type="protein sequence ID" value="KFM89833.1"/>
    <property type="molecule type" value="Genomic_DNA"/>
</dbReference>
<dbReference type="PROSITE" id="PS51257">
    <property type="entry name" value="PROKAR_LIPOPROTEIN"/>
    <property type="match status" value="1"/>
</dbReference>
<evidence type="ECO:0000256" key="1">
    <source>
        <dbReference type="PROSITE-ProRule" id="PRU00278"/>
    </source>
</evidence>
<dbReference type="InterPro" id="IPR050245">
    <property type="entry name" value="PrsA_foldase"/>
</dbReference>
<proteinExistence type="predicted"/>
<dbReference type="Gene3D" id="3.10.50.40">
    <property type="match status" value="1"/>
</dbReference>
<dbReference type="InterPro" id="IPR027304">
    <property type="entry name" value="Trigger_fact/SurA_dom_sf"/>
</dbReference>